<dbReference type="EMBL" id="MIGC01003856">
    <property type="protein sequence ID" value="PHJ18833.1"/>
    <property type="molecule type" value="Genomic_DNA"/>
</dbReference>
<evidence type="ECO:0000313" key="2">
    <source>
        <dbReference type="EMBL" id="PHJ18833.1"/>
    </source>
</evidence>
<feature type="compositionally biased region" description="Basic and acidic residues" evidence="1">
    <location>
        <begin position="1013"/>
        <end position="1028"/>
    </location>
</feature>
<sequence length="1519" mass="164803">MRETLTHAVTPSESVFSLHTSSPPSRSLLSPPPKSSAKDVSLPSLTRKQEGEEEEGQEDARRRKGKKDQEESEKEEKEERRGMQEDKRRREEAEEIRRRFSQRDLRQRPGDEGSLGDREKEEEEERGNFDQERAREDSSSSTPSSLYSPTVGGSYDSRVKQSLPFFSFPDQELLSLINSNSFFSHTPPSSLISSFFSSLPSSSSSFSSSSPPPYSSFTPHSSFPFLFSSSSLPTGSLSSSSSLSRPPSTRPPPPSYSPPPPSPISSPPSSSFSSSPSSSSSPPSSPLPPVSSPPLPSSASLPSSSLPSSSLPSSSSSLPSSSSSSLPSSLSSSPSPSPYTITALSVSSPPSSEPLSFSSSSSSSSPSSSSTSSCHSSCLTCGSPLNPRTIASTRSATCLSCRNQISSISDAIAFYSFSSFSSSSLPFDLSLSPSSSFQPFISSFSHLSTSLADLLSQNSTSSTSTLSPSLPAASDAFLSPTSSSSLSSSPSPPVLLPSSLPEPLLLLLPHLFIPLQDGGDTNTEGLCIPVARGRPGPLSSFSPLSSTSCTSHDSTAQQVTCPLSSSSSPLSSPLLSEDTASLSSTHPPLPSSPTKSSTLPPAHEAPSPTISPPSSPPSSLISSVTSPLHYEVREKETDGDPAALLSDPPSSPMPQETRHGDRASERDEQHREEGENKKKRDQMEEKKKEVLLRVIEDHCHPTCETCRADCCRDKKDNCLSCDSQQFYFRPLYSDGTGRCIPLKPFSFFDDLQPSLSSSSSPTEGDVNLWGLLSSPRNTTASASSSESGHGVYKPPQDTMPDWLVQLSHWVGVPADLNLLPSFFSPIASSPGEERKDRDQEATEERKEKEEKEEERKKRDQEKKQKTKFSSSSSTTTSTSTKAISSPHGQHQKPEEDKTDLSDPSSLSSSSSSSSFLSSPFALPPPRHSSVCSSLPSRRDLLPALQFLHLFYIHADNNLEESALLDMEELLHPYIGRRALNAIIASKSFGVSGAIAGGAATGEGRPSMVSMNSQEREGEREREGESETRVVDRGSMPYIALGQMYMVVLVDRPKNESVYKKKIYNSLGKVHICGGLDYTPRGVITLQNGYELTIRDGTEAFVDLRPDTAYELLRIQTSPGKYEWLLLKDLGEVDMNSPLVLSSFIKRNLDLFPSQHLALTLWNHGSAWIGFGDDESNANGQPMSLKDITQGLRQGLRESERGKKDTLLKFSVLGFDACLMASFDVLEAVSPYAHFVIASEDNEPGHGWNYHLTDPTSLLSLSETITPSSSSSSVSYPFRLSTAYEYASRFIASYALHPRTSVALTLSLIQMKSFVTFKNKFEEVMDHLFACGGSSIAALIKRAISSSFTIKGCDMISLCSCFDLLDFLDNLLHFLSSSSSSSSSSLHHKPPEGSREISTAKKPRSATQQEEEEEERKRRMSRGGERGRGLEFLHFFLAEKVIGLKRLLMNNVVVMDVGGRDKQAGKYSGISLYFPNPNTQLNCKNSRGSSLWASQFQRAISTRYSSFVKAVQENRKGSIC</sequence>
<feature type="compositionally biased region" description="Basic and acidic residues" evidence="1">
    <location>
        <begin position="1388"/>
        <end position="1398"/>
    </location>
</feature>
<feature type="region of interest" description="Disordered" evidence="1">
    <location>
        <begin position="1377"/>
        <end position="1422"/>
    </location>
</feature>
<dbReference type="Proteomes" id="UP000221165">
    <property type="component" value="Unassembled WGS sequence"/>
</dbReference>
<accession>A0A2C6KR88</accession>
<feature type="region of interest" description="Disordered" evidence="1">
    <location>
        <begin position="194"/>
        <end position="216"/>
    </location>
</feature>
<feature type="compositionally biased region" description="Pro residues" evidence="1">
    <location>
        <begin position="248"/>
        <end position="266"/>
    </location>
</feature>
<comment type="caution">
    <text evidence="2">The sequence shown here is derived from an EMBL/GenBank/DDBJ whole genome shotgun (WGS) entry which is preliminary data.</text>
</comment>
<dbReference type="GeneID" id="94430699"/>
<keyword evidence="3" id="KW-1185">Reference proteome</keyword>
<feature type="compositionally biased region" description="Low complexity" evidence="1">
    <location>
        <begin position="139"/>
        <end position="150"/>
    </location>
</feature>
<feature type="compositionally biased region" description="Basic and acidic residues" evidence="1">
    <location>
        <begin position="126"/>
        <end position="138"/>
    </location>
</feature>
<protein>
    <submittedName>
        <fullName evidence="2">Calcium binding egf domain-containing protein</fullName>
    </submittedName>
</protein>
<name>A0A2C6KR88_9APIC</name>
<feature type="compositionally biased region" description="Basic and acidic residues" evidence="1">
    <location>
        <begin position="656"/>
        <end position="686"/>
    </location>
</feature>
<feature type="compositionally biased region" description="Basic and acidic residues" evidence="1">
    <location>
        <begin position="74"/>
        <end position="119"/>
    </location>
</feature>
<reference evidence="2 3" key="1">
    <citation type="journal article" date="2017" name="Int. J. Parasitol.">
        <title>The genome of the protozoan parasite Cystoisospora suis and a reverse vaccinology approach to identify vaccine candidates.</title>
        <authorList>
            <person name="Palmieri N."/>
            <person name="Shrestha A."/>
            <person name="Ruttkowski B."/>
            <person name="Beck T."/>
            <person name="Vogl C."/>
            <person name="Tomley F."/>
            <person name="Blake D.P."/>
            <person name="Joachim A."/>
        </authorList>
    </citation>
    <scope>NUCLEOTIDE SEQUENCE [LARGE SCALE GENOMIC DNA]</scope>
    <source>
        <strain evidence="2 3">Wien I</strain>
    </source>
</reference>
<feature type="compositionally biased region" description="Low complexity" evidence="1">
    <location>
        <begin position="867"/>
        <end position="885"/>
    </location>
</feature>
<dbReference type="InterPro" id="IPR005077">
    <property type="entry name" value="Peptidase_C11"/>
</dbReference>
<proteinExistence type="predicted"/>
<dbReference type="PANTHER" id="PTHR37835">
    <property type="entry name" value="ALPHA-CLOSTRIPAIN"/>
    <property type="match status" value="1"/>
</dbReference>
<dbReference type="PANTHER" id="PTHR37835:SF1">
    <property type="entry name" value="ALPHA-CLOSTRIPAIN"/>
    <property type="match status" value="1"/>
</dbReference>
<feature type="region of interest" description="Disordered" evidence="1">
    <location>
        <begin position="559"/>
        <end position="686"/>
    </location>
</feature>
<evidence type="ECO:0000256" key="1">
    <source>
        <dbReference type="SAM" id="MobiDB-lite"/>
    </source>
</evidence>
<gene>
    <name evidence="2" type="ORF">CSUI_007342</name>
</gene>
<feature type="compositionally biased region" description="Basic and acidic residues" evidence="1">
    <location>
        <begin position="831"/>
        <end position="863"/>
    </location>
</feature>
<feature type="compositionally biased region" description="Low complexity" evidence="1">
    <location>
        <begin position="267"/>
        <end position="282"/>
    </location>
</feature>
<feature type="non-terminal residue" evidence="2">
    <location>
        <position position="1519"/>
    </location>
</feature>
<feature type="compositionally biased region" description="Low complexity" evidence="1">
    <location>
        <begin position="901"/>
        <end position="920"/>
    </location>
</feature>
<feature type="compositionally biased region" description="Low complexity" evidence="1">
    <location>
        <begin position="345"/>
        <end position="373"/>
    </location>
</feature>
<dbReference type="OrthoDB" id="339125at2759"/>
<dbReference type="RefSeq" id="XP_067920538.1">
    <property type="nucleotide sequence ID" value="XM_068067488.1"/>
</dbReference>
<feature type="region of interest" description="Disordered" evidence="1">
    <location>
        <begin position="231"/>
        <end position="373"/>
    </location>
</feature>
<feature type="region of interest" description="Disordered" evidence="1">
    <location>
        <begin position="823"/>
        <end position="933"/>
    </location>
</feature>
<feature type="region of interest" description="Disordered" evidence="1">
    <location>
        <begin position="1"/>
        <end position="154"/>
    </location>
</feature>
<feature type="compositionally biased region" description="Basic and acidic residues" evidence="1">
    <location>
        <begin position="891"/>
        <end position="900"/>
    </location>
</feature>
<feature type="compositionally biased region" description="Low complexity" evidence="1">
    <location>
        <begin position="617"/>
        <end position="628"/>
    </location>
</feature>
<dbReference type="Pfam" id="PF03415">
    <property type="entry name" value="Peptidase_C11"/>
    <property type="match status" value="1"/>
</dbReference>
<feature type="compositionally biased region" description="Pro residues" evidence="1">
    <location>
        <begin position="283"/>
        <end position="296"/>
    </location>
</feature>
<feature type="compositionally biased region" description="Low complexity" evidence="1">
    <location>
        <begin position="297"/>
        <end position="334"/>
    </location>
</feature>
<evidence type="ECO:0000313" key="3">
    <source>
        <dbReference type="Proteomes" id="UP000221165"/>
    </source>
</evidence>
<dbReference type="VEuPathDB" id="ToxoDB:CSUI_007342"/>
<organism evidence="2 3">
    <name type="scientific">Cystoisospora suis</name>
    <dbReference type="NCBI Taxonomy" id="483139"/>
    <lineage>
        <taxon>Eukaryota</taxon>
        <taxon>Sar</taxon>
        <taxon>Alveolata</taxon>
        <taxon>Apicomplexa</taxon>
        <taxon>Conoidasida</taxon>
        <taxon>Coccidia</taxon>
        <taxon>Eucoccidiorida</taxon>
        <taxon>Eimeriorina</taxon>
        <taxon>Sarcocystidae</taxon>
        <taxon>Cystoisospora</taxon>
    </lineage>
</organism>
<dbReference type="Gene3D" id="3.40.50.11970">
    <property type="match status" value="1"/>
</dbReference>
<feature type="compositionally biased region" description="Low complexity" evidence="1">
    <location>
        <begin position="562"/>
        <end position="601"/>
    </location>
</feature>
<feature type="compositionally biased region" description="Low complexity" evidence="1">
    <location>
        <begin position="231"/>
        <end position="247"/>
    </location>
</feature>
<feature type="region of interest" description="Disordered" evidence="1">
    <location>
        <begin position="1001"/>
        <end position="1028"/>
    </location>
</feature>
<feature type="compositionally biased region" description="Low complexity" evidence="1">
    <location>
        <begin position="17"/>
        <end position="29"/>
    </location>
</feature>